<evidence type="ECO:0000256" key="1">
    <source>
        <dbReference type="ARBA" id="ARBA00001947"/>
    </source>
</evidence>
<evidence type="ECO:0000313" key="11">
    <source>
        <dbReference type="Proteomes" id="UP000321561"/>
    </source>
</evidence>
<dbReference type="NCBIfam" id="NF040837">
    <property type="entry name" value="BMC_EutD_Gpos"/>
    <property type="match status" value="1"/>
</dbReference>
<dbReference type="EC" id="2.3.1.222" evidence="3 9"/>
<dbReference type="Proteomes" id="UP000321561">
    <property type="component" value="Chromosome"/>
</dbReference>
<evidence type="ECO:0000256" key="5">
    <source>
        <dbReference type="ARBA" id="ARBA00022679"/>
    </source>
</evidence>
<organism evidence="10 11">
    <name type="scientific">Leptotrichia hongkongensis</name>
    <dbReference type="NCBI Taxonomy" id="554406"/>
    <lineage>
        <taxon>Bacteria</taxon>
        <taxon>Fusobacteriati</taxon>
        <taxon>Fusobacteriota</taxon>
        <taxon>Fusobacteriia</taxon>
        <taxon>Fusobacteriales</taxon>
        <taxon>Leptotrichiaceae</taxon>
        <taxon>Leptotrichia</taxon>
    </lineage>
</organism>
<evidence type="ECO:0000256" key="3">
    <source>
        <dbReference type="ARBA" id="ARBA00012206"/>
    </source>
</evidence>
<dbReference type="GO" id="GO:0051144">
    <property type="term" value="P:1,2-propanediol catabolic process"/>
    <property type="evidence" value="ECO:0007669"/>
    <property type="project" value="UniProtKB-UniPathway"/>
</dbReference>
<reference evidence="10 11" key="1">
    <citation type="submission" date="2019-07" db="EMBL/GenBank/DDBJ databases">
        <title>Complete Genome Sequence of Leptotrichia hongkongensis Strain JMUB5056.</title>
        <authorList>
            <person name="Watanabe S."/>
            <person name="Cui L."/>
        </authorList>
    </citation>
    <scope>NUCLEOTIDE SEQUENCE [LARGE SCALE GENOMIC DNA]</scope>
    <source>
        <strain evidence="10 11">JMUB5056</strain>
    </source>
</reference>
<dbReference type="GO" id="GO:0046872">
    <property type="term" value="F:metal ion binding"/>
    <property type="evidence" value="ECO:0007669"/>
    <property type="project" value="UniProtKB-KW"/>
</dbReference>
<evidence type="ECO:0000256" key="4">
    <source>
        <dbReference type="ARBA" id="ARBA00020837"/>
    </source>
</evidence>
<comment type="function">
    <text evidence="9">Involved in 1,2-propanediol (1,2-PD) degradation by catalyzing the conversion of propanoyl-CoA to propanoyl-phosphate.</text>
</comment>
<dbReference type="InterPro" id="IPR008300">
    <property type="entry name" value="PTAC"/>
</dbReference>
<keyword evidence="5 9" id="KW-0808">Transferase</keyword>
<dbReference type="NCBIfam" id="NF011652">
    <property type="entry name" value="PRK15070.1"/>
    <property type="match status" value="1"/>
</dbReference>
<evidence type="ECO:0000256" key="2">
    <source>
        <dbReference type="ARBA" id="ARBA00007342"/>
    </source>
</evidence>
<comment type="similarity">
    <text evidence="2 9">Belongs to the PduL family.</text>
</comment>
<evidence type="ECO:0000256" key="7">
    <source>
        <dbReference type="ARBA" id="ARBA00022833"/>
    </source>
</evidence>
<proteinExistence type="inferred from homology"/>
<dbReference type="PANTHER" id="PTHR39453:SF1">
    <property type="entry name" value="PHOSPHATE PROPANOYLTRANSFERASE"/>
    <property type="match status" value="1"/>
</dbReference>
<name>A0A510L4E5_9FUSO</name>
<dbReference type="UniPathway" id="UPA00621"/>
<dbReference type="OrthoDB" id="9784365at2"/>
<comment type="pathway">
    <text evidence="9">Polyol metabolism; 1,2-propanediol degradation.</text>
</comment>
<dbReference type="AlphaFoldDB" id="A0A510L4E5"/>
<keyword evidence="7" id="KW-0862">Zinc</keyword>
<comment type="cofactor">
    <cofactor evidence="1">
        <name>Zn(2+)</name>
        <dbReference type="ChEBI" id="CHEBI:29105"/>
    </cofactor>
</comment>
<dbReference type="GO" id="GO:0016747">
    <property type="term" value="F:acyltransferase activity, transferring groups other than amino-acyl groups"/>
    <property type="evidence" value="ECO:0007669"/>
    <property type="project" value="InterPro"/>
</dbReference>
<dbReference type="RefSeq" id="WP_147004697.1">
    <property type="nucleotide sequence ID" value="NZ_AP019846.1"/>
</dbReference>
<keyword evidence="8 9" id="KW-0012">Acyltransferase</keyword>
<accession>A0A510L4E5</accession>
<keyword evidence="6" id="KW-0479">Metal-binding</keyword>
<dbReference type="PANTHER" id="PTHR39453">
    <property type="entry name" value="PHOSPHATE PROPANOYLTRANSFERASE"/>
    <property type="match status" value="1"/>
</dbReference>
<dbReference type="Pfam" id="PF06130">
    <property type="entry name" value="PTAC"/>
    <property type="match status" value="1"/>
</dbReference>
<comment type="catalytic activity">
    <reaction evidence="9">
        <text>propanoyl-CoA + phosphate = propanoyl phosphate + CoA</text>
        <dbReference type="Rhea" id="RHEA:28046"/>
        <dbReference type="ChEBI" id="CHEBI:43474"/>
        <dbReference type="ChEBI" id="CHEBI:57287"/>
        <dbReference type="ChEBI" id="CHEBI:57392"/>
        <dbReference type="ChEBI" id="CHEBI:58933"/>
        <dbReference type="EC" id="2.3.1.222"/>
    </reaction>
</comment>
<dbReference type="PIRSF" id="PIRSF010130">
    <property type="entry name" value="PduL"/>
    <property type="match status" value="1"/>
</dbReference>
<evidence type="ECO:0000313" key="10">
    <source>
        <dbReference type="EMBL" id="BBM58477.1"/>
    </source>
</evidence>
<sequence length="212" mass="23624">MDKNELERIIRDKLQEILTTEKEDTFMVEASGRHVHLTKEHVEALFGEGYELTPVKDLSQPGQFAAKERVRVIGPKGEFSSVAILGPCRNFSQVELSLTDCREIGVKGVIRESGKIEGTPGILIGVGDKYIQLDKGLIVARRHIHMTSEDAKRFSVNDGETVKVKIHSDRPLIFDDVLIRVKDSFRLSMHIDFDEANACGYTSGVTGSIVKD</sequence>
<gene>
    <name evidence="10" type="ORF">JMUB5056_0039</name>
</gene>
<evidence type="ECO:0000256" key="8">
    <source>
        <dbReference type="ARBA" id="ARBA00023315"/>
    </source>
</evidence>
<protein>
    <recommendedName>
        <fullName evidence="4 9">Phosphate propanoyltransferase</fullName>
        <ecNumber evidence="3 9">2.3.1.222</ecNumber>
    </recommendedName>
</protein>
<dbReference type="KEGG" id="lhg:JMUB5056_0039"/>
<evidence type="ECO:0000256" key="6">
    <source>
        <dbReference type="ARBA" id="ARBA00022723"/>
    </source>
</evidence>
<dbReference type="EMBL" id="AP019846">
    <property type="protein sequence ID" value="BBM58477.1"/>
    <property type="molecule type" value="Genomic_DNA"/>
</dbReference>
<evidence type="ECO:0000256" key="9">
    <source>
        <dbReference type="PIRNR" id="PIRNR010130"/>
    </source>
</evidence>